<dbReference type="GO" id="GO:0070181">
    <property type="term" value="F:small ribosomal subunit rRNA binding"/>
    <property type="evidence" value="ECO:0007669"/>
    <property type="project" value="TreeGrafter"/>
</dbReference>
<gene>
    <name evidence="8" type="ORF">DPX16_12867</name>
</gene>
<keyword evidence="2" id="KW-0809">Transit peptide</keyword>
<dbReference type="AlphaFoldDB" id="A0A3N0XE01"/>
<comment type="caution">
    <text evidence="8">The sequence shown here is derived from an EMBL/GenBank/DDBJ whole genome shotgun (WGS) entry which is preliminary data.</text>
</comment>
<accession>A0A3N0XE01</accession>
<dbReference type="SUPFAM" id="SSF46911">
    <property type="entry name" value="Ribosomal protein S18"/>
    <property type="match status" value="1"/>
</dbReference>
<organism evidence="8 9">
    <name type="scientific">Anabarilius grahami</name>
    <name type="common">Kanglang fish</name>
    <name type="synonym">Barilius grahami</name>
    <dbReference type="NCBI Taxonomy" id="495550"/>
    <lineage>
        <taxon>Eukaryota</taxon>
        <taxon>Metazoa</taxon>
        <taxon>Chordata</taxon>
        <taxon>Craniata</taxon>
        <taxon>Vertebrata</taxon>
        <taxon>Euteleostomi</taxon>
        <taxon>Actinopterygii</taxon>
        <taxon>Neopterygii</taxon>
        <taxon>Teleostei</taxon>
        <taxon>Ostariophysi</taxon>
        <taxon>Cypriniformes</taxon>
        <taxon>Xenocyprididae</taxon>
        <taxon>Xenocypridinae</taxon>
        <taxon>Xenocypridinae incertae sedis</taxon>
        <taxon>Anabarilius</taxon>
    </lineage>
</organism>
<evidence type="ECO:0000256" key="2">
    <source>
        <dbReference type="ARBA" id="ARBA00022946"/>
    </source>
</evidence>
<dbReference type="InterPro" id="IPR001648">
    <property type="entry name" value="Ribosomal_bS18"/>
</dbReference>
<dbReference type="Gene3D" id="4.10.640.10">
    <property type="entry name" value="Ribosomal protein S18"/>
    <property type="match status" value="1"/>
</dbReference>
<comment type="subcellular location">
    <subcellularLocation>
        <location evidence="1">Mitochondrion</location>
    </subcellularLocation>
</comment>
<dbReference type="OrthoDB" id="10054543at2759"/>
<dbReference type="GO" id="GO:0005743">
    <property type="term" value="C:mitochondrial inner membrane"/>
    <property type="evidence" value="ECO:0007669"/>
    <property type="project" value="UniProtKB-ARBA"/>
</dbReference>
<evidence type="ECO:0000256" key="5">
    <source>
        <dbReference type="ARBA" id="ARBA00023274"/>
    </source>
</evidence>
<keyword evidence="3 8" id="KW-0689">Ribosomal protein</keyword>
<keyword evidence="4" id="KW-0496">Mitochondrion</keyword>
<evidence type="ECO:0000313" key="8">
    <source>
        <dbReference type="EMBL" id="ROI15315.1"/>
    </source>
</evidence>
<reference evidence="8 9" key="1">
    <citation type="submission" date="2018-10" db="EMBL/GenBank/DDBJ databases">
        <title>Genome assembly for a Yunnan-Guizhou Plateau 3E fish, Anabarilius grahami (Regan), and its evolutionary and genetic applications.</title>
        <authorList>
            <person name="Jiang W."/>
        </authorList>
    </citation>
    <scope>NUCLEOTIDE SEQUENCE [LARGE SCALE GENOMIC DNA]</scope>
    <source>
        <strain evidence="8">AG-KIZ</strain>
        <tissue evidence="8">Muscle</tissue>
    </source>
</reference>
<evidence type="ECO:0000256" key="3">
    <source>
        <dbReference type="ARBA" id="ARBA00022980"/>
    </source>
</evidence>
<dbReference type="Pfam" id="PF01084">
    <property type="entry name" value="Ribosomal_S18"/>
    <property type="match status" value="1"/>
</dbReference>
<evidence type="ECO:0000256" key="1">
    <source>
        <dbReference type="ARBA" id="ARBA00004173"/>
    </source>
</evidence>
<dbReference type="GO" id="GO:0005763">
    <property type="term" value="C:mitochondrial small ribosomal subunit"/>
    <property type="evidence" value="ECO:0007669"/>
    <property type="project" value="TreeGrafter"/>
</dbReference>
<proteinExistence type="inferred from homology"/>
<evidence type="ECO:0000256" key="7">
    <source>
        <dbReference type="ARBA" id="ARBA00071652"/>
    </source>
</evidence>
<keyword evidence="5" id="KW-0687">Ribonucleoprotein</keyword>
<keyword evidence="9" id="KW-1185">Reference proteome</keyword>
<dbReference type="GO" id="GO:0032543">
    <property type="term" value="P:mitochondrial translation"/>
    <property type="evidence" value="ECO:0007669"/>
    <property type="project" value="TreeGrafter"/>
</dbReference>
<dbReference type="PANTHER" id="PTHR13479">
    <property type="entry name" value="30S RIBOSOMAL PROTEIN S18"/>
    <property type="match status" value="1"/>
</dbReference>
<evidence type="ECO:0000313" key="9">
    <source>
        <dbReference type="Proteomes" id="UP000281406"/>
    </source>
</evidence>
<dbReference type="FunFam" id="4.10.640.10:FF:000011">
    <property type="entry name" value="28S ribosomal protein S18a, mitochondrial"/>
    <property type="match status" value="1"/>
</dbReference>
<name>A0A3N0XE01_ANAGA</name>
<evidence type="ECO:0000256" key="4">
    <source>
        <dbReference type="ARBA" id="ARBA00023128"/>
    </source>
</evidence>
<sequence length="214" mass="24234">MAARCVMQSARTVLRSVQSDLSNKGLFQRIIGFSQFSFLGSVPCRGLRHVVEKKEGKTTVIEGDIEPTSERPQPPNPTAACPIYRWNLQNKYNYTDVLLLSQFIRSDGGMLPRRITGLCAQEHNKIAICVQMAHRAGLLPDHRPSLPEGYVPKPKPNPPLNRYDHLRYLTRYSVTSVKPILKTGLKWCKKRMSVGHPALKNNVTYSPKPLYTKH</sequence>
<protein>
    <recommendedName>
        <fullName evidence="7">Large ribosomal subunit protein mL66</fullName>
    </recommendedName>
</protein>
<dbReference type="InterPro" id="IPR036870">
    <property type="entry name" value="Ribosomal_bS18_sf"/>
</dbReference>
<dbReference type="EMBL" id="RJVU01079805">
    <property type="protein sequence ID" value="ROI15315.1"/>
    <property type="molecule type" value="Genomic_DNA"/>
</dbReference>
<evidence type="ECO:0000256" key="6">
    <source>
        <dbReference type="ARBA" id="ARBA00061060"/>
    </source>
</evidence>
<dbReference type="GO" id="GO:0003735">
    <property type="term" value="F:structural constituent of ribosome"/>
    <property type="evidence" value="ECO:0007669"/>
    <property type="project" value="InterPro"/>
</dbReference>
<dbReference type="Proteomes" id="UP000281406">
    <property type="component" value="Unassembled WGS sequence"/>
</dbReference>
<dbReference type="PANTHER" id="PTHR13479:SF66">
    <property type="entry name" value="LARGE RIBOSOMAL SUBUNIT PROTEIN ML66"/>
    <property type="match status" value="1"/>
</dbReference>
<comment type="similarity">
    <text evidence="6">Belongs to the bacterial ribosomal protein bS18 family. Mitochondrion-specific ribosomal protein mL66 subfamily.</text>
</comment>